<dbReference type="RefSeq" id="WP_228414970.1">
    <property type="nucleotide sequence ID" value="NZ_CP019609.1"/>
</dbReference>
<dbReference type="InterPro" id="IPR029058">
    <property type="entry name" value="AB_hydrolase_fold"/>
</dbReference>
<keyword evidence="3" id="KW-0378">Hydrolase</keyword>
<accession>A0A1Q2D5A0</accession>
<name>A0A1Q2D5A0_9ENTE</name>
<organism evidence="3 4">
    <name type="scientific">Vagococcus penaei</name>
    <dbReference type="NCBI Taxonomy" id="633807"/>
    <lineage>
        <taxon>Bacteria</taxon>
        <taxon>Bacillati</taxon>
        <taxon>Bacillota</taxon>
        <taxon>Bacilli</taxon>
        <taxon>Lactobacillales</taxon>
        <taxon>Enterococcaceae</taxon>
        <taxon>Vagococcus</taxon>
    </lineage>
</organism>
<feature type="domain" description="AB hydrolase-1" evidence="2">
    <location>
        <begin position="69"/>
        <end position="178"/>
    </location>
</feature>
<reference evidence="3 4" key="1">
    <citation type="journal article" date="2010" name="Int. J. Syst. Evol. Microbiol.">
        <title>Vagococcus penaei sp. nov., isolated from spoilage microbiota of cooked shrimp (Penaeus vannamei).</title>
        <authorList>
            <person name="Jaffres E."/>
            <person name="Prevost H."/>
            <person name="Rossero A."/>
            <person name="Joffraud J.J."/>
            <person name="Dousset X."/>
        </authorList>
    </citation>
    <scope>NUCLEOTIDE SEQUENCE [LARGE SCALE GENOMIC DNA]</scope>
    <source>
        <strain evidence="3 4">CD276</strain>
    </source>
</reference>
<protein>
    <submittedName>
        <fullName evidence="3">Alpha/beta hydrolase</fullName>
    </submittedName>
</protein>
<sequence length="313" mass="35365">MKKKKSKLKKIGYVLLGIVGVLTVFIGGAFVYNQVSLKKEAKLIQPYGKKLSVFDGEINIVDEGQGDQTIILLPGYGTASPYLDFKPLVKQLNQNNRVITIEPFGYGLSSQTKRERTTKNIIEEIHEVVSQLNLSSYVFMGHSIAGLYGVNYVNEYPDEPVKAFVGIDTSTPEQPMEKINLSFFDFLKSSGLMRLVITAAPDNLGKDKNDPDFEQLKMITFKNLNSTSMKNEYSHLFTNFKESKGLRFPSDLPVLLFIVSNDPSITNWKELHEDQISGLKKGQVIELNGDHYLHHTQYKVISEDTDKFLNEIK</sequence>
<dbReference type="GO" id="GO:0016787">
    <property type="term" value="F:hydrolase activity"/>
    <property type="evidence" value="ECO:0007669"/>
    <property type="project" value="UniProtKB-KW"/>
</dbReference>
<keyword evidence="1" id="KW-1133">Transmembrane helix</keyword>
<dbReference type="GO" id="GO:0016020">
    <property type="term" value="C:membrane"/>
    <property type="evidence" value="ECO:0007669"/>
    <property type="project" value="TreeGrafter"/>
</dbReference>
<dbReference type="KEGG" id="vpi:BW732_03470"/>
<keyword evidence="1" id="KW-0812">Transmembrane</keyword>
<dbReference type="InterPro" id="IPR000073">
    <property type="entry name" value="AB_hydrolase_1"/>
</dbReference>
<dbReference type="EMBL" id="CP019609">
    <property type="protein sequence ID" value="AQP53387.1"/>
    <property type="molecule type" value="Genomic_DNA"/>
</dbReference>
<dbReference type="Proteomes" id="UP000188246">
    <property type="component" value="Chromosome"/>
</dbReference>
<evidence type="ECO:0000313" key="4">
    <source>
        <dbReference type="Proteomes" id="UP000188246"/>
    </source>
</evidence>
<dbReference type="SUPFAM" id="SSF53474">
    <property type="entry name" value="alpha/beta-Hydrolases"/>
    <property type="match status" value="1"/>
</dbReference>
<feature type="transmembrane region" description="Helical" evidence="1">
    <location>
        <begin position="12"/>
        <end position="32"/>
    </location>
</feature>
<dbReference type="PANTHER" id="PTHR43798:SF33">
    <property type="entry name" value="HYDROLASE, PUTATIVE (AFU_ORTHOLOGUE AFUA_2G14860)-RELATED"/>
    <property type="match status" value="1"/>
</dbReference>
<evidence type="ECO:0000259" key="2">
    <source>
        <dbReference type="Pfam" id="PF00561"/>
    </source>
</evidence>
<keyword evidence="4" id="KW-1185">Reference proteome</keyword>
<dbReference type="InterPro" id="IPR050266">
    <property type="entry name" value="AB_hydrolase_sf"/>
</dbReference>
<dbReference type="Pfam" id="PF00561">
    <property type="entry name" value="Abhydrolase_1"/>
    <property type="match status" value="1"/>
</dbReference>
<dbReference type="PANTHER" id="PTHR43798">
    <property type="entry name" value="MONOACYLGLYCEROL LIPASE"/>
    <property type="match status" value="1"/>
</dbReference>
<evidence type="ECO:0000313" key="3">
    <source>
        <dbReference type="EMBL" id="AQP53387.1"/>
    </source>
</evidence>
<gene>
    <name evidence="3" type="ORF">BW732_03470</name>
</gene>
<keyword evidence="1" id="KW-0472">Membrane</keyword>
<dbReference type="STRING" id="633807.BW732_03470"/>
<proteinExistence type="predicted"/>
<dbReference type="AlphaFoldDB" id="A0A1Q2D5A0"/>
<evidence type="ECO:0000256" key="1">
    <source>
        <dbReference type="SAM" id="Phobius"/>
    </source>
</evidence>
<dbReference type="Gene3D" id="3.40.50.1820">
    <property type="entry name" value="alpha/beta hydrolase"/>
    <property type="match status" value="1"/>
</dbReference>